<evidence type="ECO:0000256" key="5">
    <source>
        <dbReference type="SAM" id="MobiDB-lite"/>
    </source>
</evidence>
<evidence type="ECO:0000313" key="7">
    <source>
        <dbReference type="Proteomes" id="UP000095280"/>
    </source>
</evidence>
<feature type="region of interest" description="Disordered" evidence="5">
    <location>
        <begin position="1"/>
        <end position="176"/>
    </location>
</feature>
<feature type="compositionally biased region" description="Polar residues" evidence="5">
    <location>
        <begin position="268"/>
        <end position="287"/>
    </location>
</feature>
<dbReference type="InterPro" id="IPR008422">
    <property type="entry name" value="KN_HD"/>
</dbReference>
<comment type="subcellular location">
    <subcellularLocation>
        <location evidence="4">Nucleus</location>
    </subcellularLocation>
</comment>
<accession>A0A1I8GZ23</accession>
<dbReference type="PANTHER" id="PTHR11850">
    <property type="entry name" value="HOMEOBOX PROTEIN TRANSCRIPTION FACTORS"/>
    <property type="match status" value="1"/>
</dbReference>
<dbReference type="InterPro" id="IPR050224">
    <property type="entry name" value="TALE_homeobox"/>
</dbReference>
<dbReference type="SUPFAM" id="SSF46689">
    <property type="entry name" value="Homeodomain-like"/>
    <property type="match status" value="1"/>
</dbReference>
<feature type="compositionally biased region" description="Polar residues" evidence="5">
    <location>
        <begin position="26"/>
        <end position="48"/>
    </location>
</feature>
<evidence type="ECO:0000256" key="4">
    <source>
        <dbReference type="PROSITE-ProRule" id="PRU00108"/>
    </source>
</evidence>
<feature type="compositionally biased region" description="Basic and acidic residues" evidence="5">
    <location>
        <begin position="258"/>
        <end position="267"/>
    </location>
</feature>
<evidence type="ECO:0000256" key="2">
    <source>
        <dbReference type="ARBA" id="ARBA00023155"/>
    </source>
</evidence>
<dbReference type="CDD" id="cd00086">
    <property type="entry name" value="homeodomain"/>
    <property type="match status" value="1"/>
</dbReference>
<dbReference type="InterPro" id="IPR017970">
    <property type="entry name" value="Homeobox_CS"/>
</dbReference>
<dbReference type="GO" id="GO:0005634">
    <property type="term" value="C:nucleus"/>
    <property type="evidence" value="ECO:0007669"/>
    <property type="project" value="UniProtKB-SubCell"/>
</dbReference>
<feature type="region of interest" description="Disordered" evidence="5">
    <location>
        <begin position="229"/>
        <end position="287"/>
    </location>
</feature>
<dbReference type="InterPro" id="IPR001356">
    <property type="entry name" value="HD"/>
</dbReference>
<proteinExistence type="predicted"/>
<evidence type="ECO:0000256" key="3">
    <source>
        <dbReference type="ARBA" id="ARBA00023242"/>
    </source>
</evidence>
<dbReference type="PROSITE" id="PS00027">
    <property type="entry name" value="HOMEOBOX_1"/>
    <property type="match status" value="1"/>
</dbReference>
<reference evidence="8" key="1">
    <citation type="submission" date="2016-11" db="UniProtKB">
        <authorList>
            <consortium name="WormBaseParasite"/>
        </authorList>
    </citation>
    <scope>IDENTIFICATION</scope>
</reference>
<dbReference type="Gene3D" id="1.10.10.60">
    <property type="entry name" value="Homeodomain-like"/>
    <property type="match status" value="1"/>
</dbReference>
<protein>
    <submittedName>
        <fullName evidence="8">Homeobox domain-containing protein</fullName>
    </submittedName>
</protein>
<feature type="DNA-binding region" description="Homeobox" evidence="4">
    <location>
        <begin position="167"/>
        <end position="229"/>
    </location>
</feature>
<feature type="compositionally biased region" description="Pro residues" evidence="5">
    <location>
        <begin position="90"/>
        <end position="99"/>
    </location>
</feature>
<keyword evidence="2 4" id="KW-0371">Homeobox</keyword>
<feature type="compositionally biased region" description="Polar residues" evidence="5">
    <location>
        <begin position="229"/>
        <end position="245"/>
    </location>
</feature>
<dbReference type="AlphaFoldDB" id="A0A1I8GZ23"/>
<sequence>LAASGLQPQLPQPQPQQNFLGPAPPQLQSFNFGRSFQLTPSLSVTEQPQPEEVPAALDLSVKDVKTPQPPQLIPGVKSLSPPMLQQHQQQPPPPPPPLHTPGQPLGARQRRSGQQRHRASAARRAAKLSSPPMKFSEVNSPVAAPAASEEDGSLLLSGGSGGGGGRSKAQRQNFSPAQNRLLLKWFNEHSDKPYPSGDDTKELSEITGLNYAQVKKWFANKRMRSKVTGQGLDTQPLSSANSPQQWGDEAELCSINRMDQENLEKDSLSLNLNDHPMNSDSGEATEC</sequence>
<keyword evidence="1 4" id="KW-0238">DNA-binding</keyword>
<dbReference type="SMART" id="SM00389">
    <property type="entry name" value="HOX"/>
    <property type="match status" value="1"/>
</dbReference>
<name>A0A1I8GZ23_9PLAT</name>
<dbReference type="InterPro" id="IPR009057">
    <property type="entry name" value="Homeodomain-like_sf"/>
</dbReference>
<evidence type="ECO:0000256" key="1">
    <source>
        <dbReference type="ARBA" id="ARBA00023125"/>
    </source>
</evidence>
<dbReference type="Pfam" id="PF05920">
    <property type="entry name" value="Homeobox_KN"/>
    <property type="match status" value="1"/>
</dbReference>
<dbReference type="GO" id="GO:0000981">
    <property type="term" value="F:DNA-binding transcription factor activity, RNA polymerase II-specific"/>
    <property type="evidence" value="ECO:0007669"/>
    <property type="project" value="InterPro"/>
</dbReference>
<keyword evidence="7" id="KW-1185">Reference proteome</keyword>
<evidence type="ECO:0000259" key="6">
    <source>
        <dbReference type="PROSITE" id="PS50071"/>
    </source>
</evidence>
<dbReference type="PROSITE" id="PS50071">
    <property type="entry name" value="HOMEOBOX_2"/>
    <property type="match status" value="1"/>
</dbReference>
<evidence type="ECO:0000313" key="8">
    <source>
        <dbReference type="WBParaSite" id="maker-uti_cns_0003714-snap-gene-0.11-mRNA-1"/>
    </source>
</evidence>
<dbReference type="WBParaSite" id="maker-uti_cns_0003714-snap-gene-0.11-mRNA-1">
    <property type="protein sequence ID" value="maker-uti_cns_0003714-snap-gene-0.11-mRNA-1"/>
    <property type="gene ID" value="maker-uti_cns_0003714-snap-gene-0.11"/>
</dbReference>
<dbReference type="Proteomes" id="UP000095280">
    <property type="component" value="Unplaced"/>
</dbReference>
<feature type="domain" description="Homeobox" evidence="6">
    <location>
        <begin position="165"/>
        <end position="228"/>
    </location>
</feature>
<feature type="compositionally biased region" description="Basic residues" evidence="5">
    <location>
        <begin position="108"/>
        <end position="126"/>
    </location>
</feature>
<organism evidence="7 8">
    <name type="scientific">Macrostomum lignano</name>
    <dbReference type="NCBI Taxonomy" id="282301"/>
    <lineage>
        <taxon>Eukaryota</taxon>
        <taxon>Metazoa</taxon>
        <taxon>Spiralia</taxon>
        <taxon>Lophotrochozoa</taxon>
        <taxon>Platyhelminthes</taxon>
        <taxon>Rhabditophora</taxon>
        <taxon>Macrostomorpha</taxon>
        <taxon>Macrostomida</taxon>
        <taxon>Macrostomidae</taxon>
        <taxon>Macrostomum</taxon>
    </lineage>
</organism>
<dbReference type="GO" id="GO:0003677">
    <property type="term" value="F:DNA binding"/>
    <property type="evidence" value="ECO:0007669"/>
    <property type="project" value="UniProtKB-UniRule"/>
</dbReference>
<keyword evidence="3 4" id="KW-0539">Nucleus</keyword>